<name>A0A328C5D9_9DELT</name>
<protein>
    <submittedName>
        <fullName evidence="2">Uncharacterized protein</fullName>
    </submittedName>
</protein>
<dbReference type="SUPFAM" id="SSF50969">
    <property type="entry name" value="YVTN repeat-like/Quinoprotein amine dehydrogenase"/>
    <property type="match status" value="1"/>
</dbReference>
<dbReference type="EMBL" id="QHKO01000004">
    <property type="protein sequence ID" value="RAL22226.1"/>
    <property type="molecule type" value="Genomic_DNA"/>
</dbReference>
<accession>A0A328C5D9</accession>
<dbReference type="InterPro" id="IPR011044">
    <property type="entry name" value="Quino_amine_DH_bsu"/>
</dbReference>
<evidence type="ECO:0000313" key="2">
    <source>
        <dbReference type="EMBL" id="RAL22226.1"/>
    </source>
</evidence>
<evidence type="ECO:0000313" key="3">
    <source>
        <dbReference type="Proteomes" id="UP000249169"/>
    </source>
</evidence>
<proteinExistence type="predicted"/>
<dbReference type="InterPro" id="IPR015943">
    <property type="entry name" value="WD40/YVTN_repeat-like_dom_sf"/>
</dbReference>
<feature type="region of interest" description="Disordered" evidence="1">
    <location>
        <begin position="15"/>
        <end position="51"/>
    </location>
</feature>
<gene>
    <name evidence="2" type="ORF">DL240_10255</name>
</gene>
<reference evidence="2 3" key="1">
    <citation type="submission" date="2018-05" db="EMBL/GenBank/DDBJ databases">
        <title>Lujinxingia marina gen. nov. sp. nov., a new facultative anaerobic member of the class Deltaproteobacteria, and proposal of Lujinxingaceae fam. nov.</title>
        <authorList>
            <person name="Li C.-M."/>
        </authorList>
    </citation>
    <scope>NUCLEOTIDE SEQUENCE [LARGE SCALE GENOMIC DNA]</scope>
    <source>
        <strain evidence="2 3">B210</strain>
    </source>
</reference>
<dbReference type="Gene3D" id="2.130.10.10">
    <property type="entry name" value="YVTN repeat-like/Quinoprotein amine dehydrogenase"/>
    <property type="match status" value="1"/>
</dbReference>
<keyword evidence="3" id="KW-1185">Reference proteome</keyword>
<dbReference type="AlphaFoldDB" id="A0A328C5D9"/>
<comment type="caution">
    <text evidence="2">The sequence shown here is derived from an EMBL/GenBank/DDBJ whole genome shotgun (WGS) entry which is preliminary data.</text>
</comment>
<organism evidence="2 3">
    <name type="scientific">Lujinxingia litoralis</name>
    <dbReference type="NCBI Taxonomy" id="2211119"/>
    <lineage>
        <taxon>Bacteria</taxon>
        <taxon>Deltaproteobacteria</taxon>
        <taxon>Bradymonadales</taxon>
        <taxon>Lujinxingiaceae</taxon>
        <taxon>Lujinxingia</taxon>
    </lineage>
</organism>
<dbReference type="Proteomes" id="UP000249169">
    <property type="component" value="Unassembled WGS sequence"/>
</dbReference>
<sequence>MVVLLCVGLLSCGGSYDEPDPGGSDDHTGAGEDSDMGGEPGAPDPQPEPEPEIEEAIVERVAATERYIFVPGGREGGDQIALIDGETFAVEPIQVGLNPRAVVAAEVAGVGAVAYVWSEGTSTVAVVRADLRDAAERPDVRVLRVPREVNQLAVAPGGRYALAYIDPELELPVQGGAISLQAMALIALGDAPGEDQVYRLSVTRQIESIRFSEDGRFGFVVGEEGISRLAFDEIKADRFVPTLDLGASNEDFPPRDQQALFTADASAMVLRTSQLAGLGVFELSEEGQAVRREQRVLLPGVPTDMELLERDVEGGLRREVLVAMRQVGQVARFDLDAVLAAQDEQEVSGLVELIALADEVDAGIARLTPDESQLLIFSTLPAEPTVGVLELESAELKTVRLRHQIRTLAFSPDSRTAVVVHRPKSGVPPADADPRERFEYEEGLSLWDLASGYVRAVALEAQPQTVLMVTTRAGAGWLYGMLVGEEADNFGVVRISLETFGVERLSVAQRPAQIGRVADQIFVTQNDARGRVTFFSIEDGTQRTVSGFELNAEIQ</sequence>
<evidence type="ECO:0000256" key="1">
    <source>
        <dbReference type="SAM" id="MobiDB-lite"/>
    </source>
</evidence>